<keyword evidence="6 9" id="KW-0812">Transmembrane</keyword>
<sequence>MLNAIPEVVTNGLNIAGGMIVVVGYAMVINMMRAGYLMPFFYLGFVTAAFTNFNLVALGVIGTVMAVLYIQLSPKYNRVAGAPAQAPGNNDLDNELD</sequence>
<dbReference type="AlphaFoldDB" id="A0A376VGP9"/>
<reference evidence="10 11" key="1">
    <citation type="submission" date="2018-06" db="EMBL/GenBank/DDBJ databases">
        <authorList>
            <consortium name="Pathogen Informatics"/>
            <person name="Doyle S."/>
        </authorList>
    </citation>
    <scope>NUCLEOTIDE SEQUENCE [LARGE SCALE GENOMIC DNA]</scope>
    <source>
        <strain evidence="10 11">NCTC9077</strain>
    </source>
</reference>
<feature type="transmembrane region" description="Helical" evidence="9">
    <location>
        <begin position="40"/>
        <end position="70"/>
    </location>
</feature>
<evidence type="ECO:0000256" key="4">
    <source>
        <dbReference type="ARBA" id="ARBA00022597"/>
    </source>
</evidence>
<proteinExistence type="predicted"/>
<gene>
    <name evidence="10" type="primary">manY</name>
    <name evidence="10" type="ORF">NCTC9077_02681</name>
</gene>
<evidence type="ECO:0000256" key="3">
    <source>
        <dbReference type="ARBA" id="ARBA00022475"/>
    </source>
</evidence>
<dbReference type="InterPro" id="IPR004700">
    <property type="entry name" value="PTS_IIC_man"/>
</dbReference>
<comment type="subcellular location">
    <subcellularLocation>
        <location evidence="1">Cell membrane</location>
        <topology evidence="1">Multi-pass membrane protein</topology>
    </subcellularLocation>
</comment>
<feature type="transmembrane region" description="Helical" evidence="9">
    <location>
        <begin position="12"/>
        <end position="28"/>
    </location>
</feature>
<keyword evidence="2" id="KW-0813">Transport</keyword>
<keyword evidence="3" id="KW-1003">Cell membrane</keyword>
<evidence type="ECO:0000313" key="10">
    <source>
        <dbReference type="EMBL" id="STJ10982.1"/>
    </source>
</evidence>
<evidence type="ECO:0000256" key="6">
    <source>
        <dbReference type="ARBA" id="ARBA00022692"/>
    </source>
</evidence>
<evidence type="ECO:0000256" key="5">
    <source>
        <dbReference type="ARBA" id="ARBA00022683"/>
    </source>
</evidence>
<keyword evidence="8 9" id="KW-0472">Membrane</keyword>
<dbReference type="Pfam" id="PF03609">
    <property type="entry name" value="EII-Sor"/>
    <property type="match status" value="1"/>
</dbReference>
<protein>
    <submittedName>
        <fullName evidence="10">Mannose-specific PTS system transporter subunit IIC</fullName>
    </submittedName>
</protein>
<accession>A0A376VGP9</accession>
<evidence type="ECO:0000256" key="1">
    <source>
        <dbReference type="ARBA" id="ARBA00004651"/>
    </source>
</evidence>
<dbReference type="EMBL" id="UGCU01000001">
    <property type="protein sequence ID" value="STJ10982.1"/>
    <property type="molecule type" value="Genomic_DNA"/>
</dbReference>
<evidence type="ECO:0000256" key="8">
    <source>
        <dbReference type="ARBA" id="ARBA00023136"/>
    </source>
</evidence>
<organism evidence="10 11">
    <name type="scientific">Escherichia coli</name>
    <dbReference type="NCBI Taxonomy" id="562"/>
    <lineage>
        <taxon>Bacteria</taxon>
        <taxon>Pseudomonadati</taxon>
        <taxon>Pseudomonadota</taxon>
        <taxon>Gammaproteobacteria</taxon>
        <taxon>Enterobacterales</taxon>
        <taxon>Enterobacteriaceae</taxon>
        <taxon>Escherichia</taxon>
    </lineage>
</organism>
<name>A0A376VGP9_ECOLX</name>
<keyword evidence="5" id="KW-0598">Phosphotransferase system</keyword>
<dbReference type="GO" id="GO:0005886">
    <property type="term" value="C:plasma membrane"/>
    <property type="evidence" value="ECO:0007669"/>
    <property type="project" value="UniProtKB-SubCell"/>
</dbReference>
<evidence type="ECO:0000256" key="2">
    <source>
        <dbReference type="ARBA" id="ARBA00022448"/>
    </source>
</evidence>
<dbReference type="PANTHER" id="PTHR32502:SF4">
    <property type="entry name" value="PTS SYSTEM MANNOSE-SPECIFIC EIIC COMPONENT"/>
    <property type="match status" value="1"/>
</dbReference>
<dbReference type="Proteomes" id="UP000254495">
    <property type="component" value="Unassembled WGS sequence"/>
</dbReference>
<evidence type="ECO:0000256" key="9">
    <source>
        <dbReference type="SAM" id="Phobius"/>
    </source>
</evidence>
<dbReference type="InterPro" id="IPR050303">
    <property type="entry name" value="GatZ_KbaZ_carbometab"/>
</dbReference>
<keyword evidence="4" id="KW-0762">Sugar transport</keyword>
<evidence type="ECO:0000256" key="7">
    <source>
        <dbReference type="ARBA" id="ARBA00022989"/>
    </source>
</evidence>
<keyword evidence="7 9" id="KW-1133">Transmembrane helix</keyword>
<dbReference type="GO" id="GO:0009401">
    <property type="term" value="P:phosphoenolpyruvate-dependent sugar phosphotransferase system"/>
    <property type="evidence" value="ECO:0007669"/>
    <property type="project" value="UniProtKB-KW"/>
</dbReference>
<dbReference type="PANTHER" id="PTHR32502">
    <property type="entry name" value="N-ACETYLGALACTOSAMINE PERMEASE II COMPONENT-RELATED"/>
    <property type="match status" value="1"/>
</dbReference>
<evidence type="ECO:0000313" key="11">
    <source>
        <dbReference type="Proteomes" id="UP000254495"/>
    </source>
</evidence>